<evidence type="ECO:0000256" key="1">
    <source>
        <dbReference type="SAM" id="SignalP"/>
    </source>
</evidence>
<feature type="domain" description="BON" evidence="2">
    <location>
        <begin position="48"/>
        <end position="117"/>
    </location>
</feature>
<sequence precursor="true">MTKSKTVRIVGLLMLLSALQSCAVATVVAVTAGASMVADRRTFSKQIDDQSIEFVAHNELNKQKALSKNTNLHVVSMNGTVLVIGQAPNSYLRDLAIKTIQDVPDIVTIHNQVRIGSTTAITTQSNDIWLTSKVKSALLANGEVNAKDIKVVTENSEVFLLGLVTKQEADIVVEIARNINGVSRVFKAFEYI</sequence>
<feature type="chain" id="PRO_5001949345" evidence="1">
    <location>
        <begin position="24"/>
        <end position="192"/>
    </location>
</feature>
<dbReference type="PANTHER" id="PTHR34606:SF4">
    <property type="entry name" value="OUTER MEMBRANE LIPOPROTEIN DOLP"/>
    <property type="match status" value="1"/>
</dbReference>
<evidence type="ECO:0000313" key="3">
    <source>
        <dbReference type="EMBL" id="KGJ95305.1"/>
    </source>
</evidence>
<dbReference type="RefSeq" id="WP_033091888.1">
    <property type="nucleotide sequence ID" value="NZ_JQED01000003.1"/>
</dbReference>
<feature type="signal peptide" evidence="1">
    <location>
        <begin position="1"/>
        <end position="23"/>
    </location>
</feature>
<protein>
    <submittedName>
        <fullName evidence="3">Transport-associated protein</fullName>
    </submittedName>
</protein>
<dbReference type="InterPro" id="IPR007055">
    <property type="entry name" value="BON_dom"/>
</dbReference>
<dbReference type="EMBL" id="JQED01000003">
    <property type="protein sequence ID" value="KGJ95305.1"/>
    <property type="molecule type" value="Genomic_DNA"/>
</dbReference>
<evidence type="ECO:0000313" key="4">
    <source>
        <dbReference type="Proteomes" id="UP000029843"/>
    </source>
</evidence>
<keyword evidence="1" id="KW-0732">Signal</keyword>
<dbReference type="InterPro" id="IPR051686">
    <property type="entry name" value="Lipoprotein_DolP"/>
</dbReference>
<gene>
    <name evidence="3" type="ORF">ND2E_1087</name>
</gene>
<dbReference type="Proteomes" id="UP000029843">
    <property type="component" value="Unassembled WGS sequence"/>
</dbReference>
<dbReference type="AlphaFoldDB" id="A0A099KYM4"/>
<dbReference type="PANTHER" id="PTHR34606">
    <property type="entry name" value="BON DOMAIN-CONTAINING PROTEIN"/>
    <property type="match status" value="1"/>
</dbReference>
<evidence type="ECO:0000259" key="2">
    <source>
        <dbReference type="PROSITE" id="PS50914"/>
    </source>
</evidence>
<dbReference type="PATRIC" id="fig|28229.4.peg.74"/>
<feature type="domain" description="BON" evidence="2">
    <location>
        <begin position="126"/>
        <end position="192"/>
    </location>
</feature>
<dbReference type="PROSITE" id="PS51257">
    <property type="entry name" value="PROKAR_LIPOPROTEIN"/>
    <property type="match status" value="1"/>
</dbReference>
<organism evidence="3 4">
    <name type="scientific">Colwellia psychrerythraea</name>
    <name type="common">Vibrio psychroerythus</name>
    <dbReference type="NCBI Taxonomy" id="28229"/>
    <lineage>
        <taxon>Bacteria</taxon>
        <taxon>Pseudomonadati</taxon>
        <taxon>Pseudomonadota</taxon>
        <taxon>Gammaproteobacteria</taxon>
        <taxon>Alteromonadales</taxon>
        <taxon>Colwelliaceae</taxon>
        <taxon>Colwellia</taxon>
    </lineage>
</organism>
<proteinExistence type="predicted"/>
<name>A0A099KYM4_COLPS</name>
<dbReference type="PROSITE" id="PS50914">
    <property type="entry name" value="BON"/>
    <property type="match status" value="2"/>
</dbReference>
<accession>A0A099KYM4</accession>
<dbReference type="OrthoDB" id="9783990at2"/>
<dbReference type="Pfam" id="PF04972">
    <property type="entry name" value="BON"/>
    <property type="match status" value="2"/>
</dbReference>
<comment type="caution">
    <text evidence="3">The sequence shown here is derived from an EMBL/GenBank/DDBJ whole genome shotgun (WGS) entry which is preliminary data.</text>
</comment>
<reference evidence="3 4" key="1">
    <citation type="submission" date="2014-08" db="EMBL/GenBank/DDBJ databases">
        <title>Genomic and Phenotypic Diversity of Colwellia psychrerythraea strains from Disparate Marine Basins.</title>
        <authorList>
            <person name="Techtmann S.M."/>
            <person name="Stelling S.C."/>
            <person name="Utturkar S.M."/>
            <person name="Alshibli N."/>
            <person name="Harris A."/>
            <person name="Brown S.D."/>
            <person name="Hazen T.C."/>
        </authorList>
    </citation>
    <scope>NUCLEOTIDE SEQUENCE [LARGE SCALE GENOMIC DNA]</scope>
    <source>
        <strain evidence="3 4">ND2E</strain>
    </source>
</reference>